<dbReference type="Proteomes" id="UP000002247">
    <property type="component" value="Chromosome"/>
</dbReference>
<keyword evidence="1" id="KW-1133">Transmembrane helix</keyword>
<accession>D6Z7Q8</accession>
<organism evidence="2 3">
    <name type="scientific">Segniliparus rotundus (strain ATCC BAA-972 / CDC 1076 / CIP 108378 / DSM 44985 / JCM 13578)</name>
    <dbReference type="NCBI Taxonomy" id="640132"/>
    <lineage>
        <taxon>Bacteria</taxon>
        <taxon>Bacillati</taxon>
        <taxon>Actinomycetota</taxon>
        <taxon>Actinomycetes</taxon>
        <taxon>Mycobacteriales</taxon>
        <taxon>Segniliparaceae</taxon>
        <taxon>Segniliparus</taxon>
    </lineage>
</organism>
<feature type="transmembrane region" description="Helical" evidence="1">
    <location>
        <begin position="59"/>
        <end position="77"/>
    </location>
</feature>
<dbReference type="EMBL" id="CP001958">
    <property type="protein sequence ID" value="ADG97988.1"/>
    <property type="molecule type" value="Genomic_DNA"/>
</dbReference>
<name>D6Z7Q8_SEGRD</name>
<sequence length="80" mass="8292">MGLTVTLGVVVVELLLAVGLLVAGVSLTTTSLVHAVAPSMARTVNAGAATTLTRPVLVGAWLTLFCGSFSMLMRRILFAY</sequence>
<dbReference type="HOGENOM" id="CLU_2587747_0_0_11"/>
<evidence type="ECO:0000313" key="2">
    <source>
        <dbReference type="EMBL" id="ADG97988.1"/>
    </source>
</evidence>
<evidence type="ECO:0000313" key="3">
    <source>
        <dbReference type="Proteomes" id="UP000002247"/>
    </source>
</evidence>
<dbReference type="KEGG" id="srt:Srot_1525"/>
<keyword evidence="1" id="KW-0812">Transmembrane</keyword>
<keyword evidence="3" id="KW-1185">Reference proteome</keyword>
<evidence type="ECO:0000256" key="1">
    <source>
        <dbReference type="SAM" id="Phobius"/>
    </source>
</evidence>
<dbReference type="AlphaFoldDB" id="D6Z7Q8"/>
<keyword evidence="1" id="KW-0472">Membrane</keyword>
<proteinExistence type="predicted"/>
<reference evidence="2 3" key="1">
    <citation type="journal article" date="2010" name="Stand. Genomic Sci.">
        <title>Complete genome sequence of Segniliparus rotundus type strain (CDC 1076).</title>
        <authorList>
            <person name="Sikorski J."/>
            <person name="Lapidus A."/>
            <person name="Copeland A."/>
            <person name="Misra M."/>
            <person name="Glavina Del Rio T."/>
            <person name="Nolan M."/>
            <person name="Lucas S."/>
            <person name="Chen F."/>
            <person name="Tice H."/>
            <person name="Cheng J.F."/>
            <person name="Jando M."/>
            <person name="Schneider S."/>
            <person name="Bruce D."/>
            <person name="Goodwin L."/>
            <person name="Pitluck S."/>
            <person name="Liolios K."/>
            <person name="Mikhailova N."/>
            <person name="Pati A."/>
            <person name="Ivanova N."/>
            <person name="Mavromatis K."/>
            <person name="Chen A."/>
            <person name="Palaniappan K."/>
            <person name="Chertkov O."/>
            <person name="Land M."/>
            <person name="Hauser L."/>
            <person name="Chang Y.J."/>
            <person name="Jeffries C.D."/>
            <person name="Brettin T."/>
            <person name="Detter J.C."/>
            <person name="Han C."/>
            <person name="Rohde M."/>
            <person name="Goker M."/>
            <person name="Bristow J."/>
            <person name="Eisen J.A."/>
            <person name="Markowitz V."/>
            <person name="Hugenholtz P."/>
            <person name="Kyrpides N.C."/>
            <person name="Klenk H.P."/>
        </authorList>
    </citation>
    <scope>NUCLEOTIDE SEQUENCE [LARGE SCALE GENOMIC DNA]</scope>
    <source>
        <strain evidence="3">ATCC BAA-972 / CDC 1076 / CIP 108378 / DSM 44985 / JCM 13578</strain>
    </source>
</reference>
<protein>
    <submittedName>
        <fullName evidence="2">Uncharacterized protein</fullName>
    </submittedName>
</protein>
<gene>
    <name evidence="2" type="ordered locus">Srot_1525</name>
</gene>